<evidence type="ECO:0000313" key="1">
    <source>
        <dbReference type="EMBL" id="QFG06630.1"/>
    </source>
</evidence>
<dbReference type="EMBL" id="MN098326">
    <property type="protein sequence ID" value="QFG06630.1"/>
    <property type="molecule type" value="Genomic_DNA"/>
</dbReference>
<gene>
    <name evidence="1" type="ORF">CPT_Myduc_007</name>
</gene>
<keyword evidence="2" id="KW-1185">Reference proteome</keyword>
<name>A0A5J6T7A8_9CAUD</name>
<organism evidence="1 2">
    <name type="scientific">Proteus phage Myduc</name>
    <dbReference type="NCBI Taxonomy" id="2650874"/>
    <lineage>
        <taxon>Viruses</taxon>
        <taxon>Duplodnaviria</taxon>
        <taxon>Heunggongvirae</taxon>
        <taxon>Uroviricota</taxon>
        <taxon>Caudoviricetes</taxon>
        <taxon>Chaseviridae</taxon>
        <taxon>Cleopatravirinae</taxon>
        <taxon>Myducvirus</taxon>
        <taxon>Myducvirus myduc</taxon>
    </lineage>
</organism>
<sequence>MNKSIEYVSNPINKGRWLVTIFDDKSVCQKWLPVKPTRKQINFLIKEFYKTIERWEEQWEMYQK</sequence>
<accession>A0A5J6T7A8</accession>
<dbReference type="Proteomes" id="UP000327513">
    <property type="component" value="Segment"/>
</dbReference>
<evidence type="ECO:0000313" key="2">
    <source>
        <dbReference type="Proteomes" id="UP000327513"/>
    </source>
</evidence>
<proteinExistence type="predicted"/>
<protein>
    <submittedName>
        <fullName evidence="1">Uncharacterized protein</fullName>
    </submittedName>
</protein>
<reference evidence="2" key="1">
    <citation type="submission" date="2019-06" db="EMBL/GenBank/DDBJ databases">
        <title>Complete genome of Proteus mirabilis phage Myduc.</title>
        <authorList>
            <person name="Tran J.S."/>
            <person name="Lessor L."/>
            <person name="O'Leary C."/>
            <person name="Bonasera R.M."/>
            <person name="Liu M."/>
        </authorList>
    </citation>
    <scope>NUCLEOTIDE SEQUENCE [LARGE SCALE GENOMIC DNA]</scope>
</reference>